<feature type="compositionally biased region" description="Polar residues" evidence="6">
    <location>
        <begin position="182"/>
        <end position="203"/>
    </location>
</feature>
<evidence type="ECO:0000256" key="4">
    <source>
        <dbReference type="ARBA" id="ARBA00023163"/>
    </source>
</evidence>
<keyword evidence="3" id="KW-0238">DNA-binding</keyword>
<dbReference type="PANTHER" id="PTHR31069:SF31">
    <property type="entry name" value="MONODICTYPHENONE CLUSTER TRANSCRIPTION FACTOR-RELATED"/>
    <property type="match status" value="1"/>
</dbReference>
<dbReference type="InterPro" id="IPR050675">
    <property type="entry name" value="OAF3"/>
</dbReference>
<dbReference type="PRINTS" id="PR00755">
    <property type="entry name" value="AFLATOXINBRP"/>
</dbReference>
<dbReference type="Pfam" id="PF00172">
    <property type="entry name" value="Zn_clus"/>
    <property type="match status" value="1"/>
</dbReference>
<feature type="compositionally biased region" description="Basic residues" evidence="6">
    <location>
        <begin position="46"/>
        <end position="59"/>
    </location>
</feature>
<protein>
    <recommendedName>
        <fullName evidence="7">Zn(2)-C6 fungal-type domain-containing protein</fullName>
    </recommendedName>
</protein>
<evidence type="ECO:0000256" key="2">
    <source>
        <dbReference type="ARBA" id="ARBA00023015"/>
    </source>
</evidence>
<reference evidence="8" key="1">
    <citation type="journal article" date="2020" name="Stud. Mycol.">
        <title>101 Dothideomycetes genomes: a test case for predicting lifestyles and emergence of pathogens.</title>
        <authorList>
            <person name="Haridas S."/>
            <person name="Albert R."/>
            <person name="Binder M."/>
            <person name="Bloem J."/>
            <person name="Labutti K."/>
            <person name="Salamov A."/>
            <person name="Andreopoulos B."/>
            <person name="Baker S."/>
            <person name="Barry K."/>
            <person name="Bills G."/>
            <person name="Bluhm B."/>
            <person name="Cannon C."/>
            <person name="Castanera R."/>
            <person name="Culley D."/>
            <person name="Daum C."/>
            <person name="Ezra D."/>
            <person name="Gonzalez J."/>
            <person name="Henrissat B."/>
            <person name="Kuo A."/>
            <person name="Liang C."/>
            <person name="Lipzen A."/>
            <person name="Lutzoni F."/>
            <person name="Magnuson J."/>
            <person name="Mondo S."/>
            <person name="Nolan M."/>
            <person name="Ohm R."/>
            <person name="Pangilinan J."/>
            <person name="Park H.-J."/>
            <person name="Ramirez L."/>
            <person name="Alfaro M."/>
            <person name="Sun H."/>
            <person name="Tritt A."/>
            <person name="Yoshinaga Y."/>
            <person name="Zwiers L.-H."/>
            <person name="Turgeon B."/>
            <person name="Goodwin S."/>
            <person name="Spatafora J."/>
            <person name="Crous P."/>
            <person name="Grigoriev I."/>
        </authorList>
    </citation>
    <scope>NUCLEOTIDE SEQUENCE</scope>
    <source>
        <strain evidence="8">Tuck. ex Michener</strain>
    </source>
</reference>
<evidence type="ECO:0000313" key="8">
    <source>
        <dbReference type="EMBL" id="KAF2229684.1"/>
    </source>
</evidence>
<dbReference type="EMBL" id="ML991856">
    <property type="protein sequence ID" value="KAF2229684.1"/>
    <property type="molecule type" value="Genomic_DNA"/>
</dbReference>
<keyword evidence="1" id="KW-0479">Metal-binding</keyword>
<feature type="domain" description="Zn(2)-C6 fungal-type" evidence="7">
    <location>
        <begin position="13"/>
        <end position="43"/>
    </location>
</feature>
<feature type="compositionally biased region" description="Basic and acidic residues" evidence="6">
    <location>
        <begin position="204"/>
        <end position="226"/>
    </location>
</feature>
<dbReference type="GO" id="GO:0000981">
    <property type="term" value="F:DNA-binding transcription factor activity, RNA polymerase II-specific"/>
    <property type="evidence" value="ECO:0007669"/>
    <property type="project" value="InterPro"/>
</dbReference>
<sequence length="414" mass="44807">MGKPAGTSTVRASCDMCSFAKVKCNRERPVCLRCSAKSLPCNYAVSRRKGRAQQSKRTRGSAVPGVSAHSPSPETSISNPSIYPTMTHESTLASVSNLNPGDQAHGAQSIPDPGTDHVNHELSNGIGDFPFLADPSVFDWDDFMSDINVFNSAPSQTWPAAEVAPDTAVTMKGTPGTAAIQHHTSTSPDQAPDQNITNTANSTRMDDRNSTDSRMDTFDSHDSHDSNETDCLSTVIDIITSLHVPKPTCRSHQPSVAAQIPSVDVVLARNKQVVHTLECVMHCSCSLDRQLGSLIGIAISKLLNCAAFQPGSHEHAIGLPITLGSYQMEGLDISTVRIMLVTREAEARIEPLLDLFERRFCIADGPEKPMSKYSVPITRYTEGLLREKLKHLIQETTLSRSASSKAKRTATVLS</sequence>
<keyword evidence="9" id="KW-1185">Reference proteome</keyword>
<dbReference type="GO" id="GO:0003677">
    <property type="term" value="F:DNA binding"/>
    <property type="evidence" value="ECO:0007669"/>
    <property type="project" value="UniProtKB-KW"/>
</dbReference>
<evidence type="ECO:0000256" key="6">
    <source>
        <dbReference type="SAM" id="MobiDB-lite"/>
    </source>
</evidence>
<feature type="region of interest" description="Disordered" evidence="6">
    <location>
        <begin position="96"/>
        <end position="121"/>
    </location>
</feature>
<proteinExistence type="predicted"/>
<dbReference type="Proteomes" id="UP000800092">
    <property type="component" value="Unassembled WGS sequence"/>
</dbReference>
<keyword evidence="2" id="KW-0805">Transcription regulation</keyword>
<dbReference type="Pfam" id="PF08493">
    <property type="entry name" value="AflR"/>
    <property type="match status" value="1"/>
</dbReference>
<dbReference type="CDD" id="cd00067">
    <property type="entry name" value="GAL4"/>
    <property type="match status" value="1"/>
</dbReference>
<keyword evidence="4" id="KW-0804">Transcription</keyword>
<feature type="compositionally biased region" description="Polar residues" evidence="6">
    <location>
        <begin position="69"/>
        <end position="84"/>
    </location>
</feature>
<organism evidence="8 9">
    <name type="scientific">Viridothelium virens</name>
    <name type="common">Speckled blister lichen</name>
    <name type="synonym">Trypethelium virens</name>
    <dbReference type="NCBI Taxonomy" id="1048519"/>
    <lineage>
        <taxon>Eukaryota</taxon>
        <taxon>Fungi</taxon>
        <taxon>Dikarya</taxon>
        <taxon>Ascomycota</taxon>
        <taxon>Pezizomycotina</taxon>
        <taxon>Dothideomycetes</taxon>
        <taxon>Dothideomycetes incertae sedis</taxon>
        <taxon>Trypetheliales</taxon>
        <taxon>Trypetheliaceae</taxon>
        <taxon>Viridothelium</taxon>
    </lineage>
</organism>
<dbReference type="PROSITE" id="PS00463">
    <property type="entry name" value="ZN2_CY6_FUNGAL_1"/>
    <property type="match status" value="1"/>
</dbReference>
<accession>A0A6A6GV80</accession>
<keyword evidence="5" id="KW-0539">Nucleus</keyword>
<dbReference type="InterPro" id="IPR036864">
    <property type="entry name" value="Zn2-C6_fun-type_DNA-bd_sf"/>
</dbReference>
<dbReference type="GO" id="GO:0045122">
    <property type="term" value="P:aflatoxin biosynthetic process"/>
    <property type="evidence" value="ECO:0007669"/>
    <property type="project" value="InterPro"/>
</dbReference>
<dbReference type="SUPFAM" id="SSF57701">
    <property type="entry name" value="Zn2/Cys6 DNA-binding domain"/>
    <property type="match status" value="1"/>
</dbReference>
<evidence type="ECO:0000256" key="3">
    <source>
        <dbReference type="ARBA" id="ARBA00023125"/>
    </source>
</evidence>
<dbReference type="Gene3D" id="4.10.240.10">
    <property type="entry name" value="Zn(2)-C6 fungal-type DNA-binding domain"/>
    <property type="match status" value="1"/>
</dbReference>
<evidence type="ECO:0000256" key="1">
    <source>
        <dbReference type="ARBA" id="ARBA00022723"/>
    </source>
</evidence>
<evidence type="ECO:0000259" key="7">
    <source>
        <dbReference type="PROSITE" id="PS50048"/>
    </source>
</evidence>
<name>A0A6A6GV80_VIRVR</name>
<gene>
    <name evidence="8" type="ORF">EV356DRAFT_373105</name>
</gene>
<dbReference type="OrthoDB" id="5069333at2759"/>
<dbReference type="AlphaFoldDB" id="A0A6A6GV80"/>
<feature type="region of interest" description="Disordered" evidence="6">
    <location>
        <begin position="46"/>
        <end position="84"/>
    </location>
</feature>
<feature type="region of interest" description="Disordered" evidence="6">
    <location>
        <begin position="181"/>
        <end position="226"/>
    </location>
</feature>
<dbReference type="SMART" id="SM00066">
    <property type="entry name" value="GAL4"/>
    <property type="match status" value="1"/>
</dbReference>
<evidence type="ECO:0000256" key="5">
    <source>
        <dbReference type="ARBA" id="ARBA00023242"/>
    </source>
</evidence>
<dbReference type="PANTHER" id="PTHR31069">
    <property type="entry name" value="OLEATE-ACTIVATED TRANSCRIPTION FACTOR 1-RELATED"/>
    <property type="match status" value="1"/>
</dbReference>
<dbReference type="InterPro" id="IPR001138">
    <property type="entry name" value="Zn2Cys6_DnaBD"/>
</dbReference>
<evidence type="ECO:0000313" key="9">
    <source>
        <dbReference type="Proteomes" id="UP000800092"/>
    </source>
</evidence>
<dbReference type="PROSITE" id="PS50048">
    <property type="entry name" value="ZN2_CY6_FUNGAL_2"/>
    <property type="match status" value="1"/>
</dbReference>
<dbReference type="GO" id="GO:0008270">
    <property type="term" value="F:zinc ion binding"/>
    <property type="evidence" value="ECO:0007669"/>
    <property type="project" value="InterPro"/>
</dbReference>
<dbReference type="InterPro" id="IPR013700">
    <property type="entry name" value="AflR"/>
</dbReference>
<dbReference type="GO" id="GO:0005634">
    <property type="term" value="C:nucleus"/>
    <property type="evidence" value="ECO:0007669"/>
    <property type="project" value="InterPro"/>
</dbReference>